<dbReference type="SUPFAM" id="SSF53383">
    <property type="entry name" value="PLP-dependent transferases"/>
    <property type="match status" value="1"/>
</dbReference>
<evidence type="ECO:0000256" key="3">
    <source>
        <dbReference type="ARBA" id="ARBA00022898"/>
    </source>
</evidence>
<name>A0ABW5P6N4_9DEIO</name>
<proteinExistence type="inferred from homology"/>
<dbReference type="RefSeq" id="WP_386845959.1">
    <property type="nucleotide sequence ID" value="NZ_JBHUMK010000049.1"/>
</dbReference>
<dbReference type="InterPro" id="IPR004839">
    <property type="entry name" value="Aminotransferase_I/II_large"/>
</dbReference>
<comment type="caution">
    <text evidence="7">The sequence shown here is derived from an EMBL/GenBank/DDBJ whole genome shotgun (WGS) entry which is preliminary data.</text>
</comment>
<evidence type="ECO:0000313" key="8">
    <source>
        <dbReference type="Proteomes" id="UP001597475"/>
    </source>
</evidence>
<dbReference type="InterPro" id="IPR051798">
    <property type="entry name" value="Class-II_PLP-Dep_Aminotrans"/>
</dbReference>
<protein>
    <recommendedName>
        <fullName evidence="2">cysteine-S-conjugate beta-lyase</fullName>
        <ecNumber evidence="2">4.4.1.13</ecNumber>
    </recommendedName>
</protein>
<reference evidence="8" key="1">
    <citation type="journal article" date="2019" name="Int. J. Syst. Evol. Microbiol.">
        <title>The Global Catalogue of Microorganisms (GCM) 10K type strain sequencing project: providing services to taxonomists for standard genome sequencing and annotation.</title>
        <authorList>
            <consortium name="The Broad Institute Genomics Platform"/>
            <consortium name="The Broad Institute Genome Sequencing Center for Infectious Disease"/>
            <person name="Wu L."/>
            <person name="Ma J."/>
        </authorList>
    </citation>
    <scope>NUCLEOTIDE SEQUENCE [LARGE SCALE GENOMIC DNA]</scope>
    <source>
        <strain evidence="8">KCTC 33842</strain>
    </source>
</reference>
<evidence type="ECO:0000259" key="6">
    <source>
        <dbReference type="Pfam" id="PF00155"/>
    </source>
</evidence>
<comment type="cofactor">
    <cofactor evidence="1">
        <name>pyridoxal 5'-phosphate</name>
        <dbReference type="ChEBI" id="CHEBI:597326"/>
    </cofactor>
</comment>
<comment type="similarity">
    <text evidence="5">Belongs to the class-II pyridoxal-phosphate-dependent aminotransferase family. MalY/PatB cystathionine beta-lyase subfamily.</text>
</comment>
<keyword evidence="4 7" id="KW-0456">Lyase</keyword>
<dbReference type="Gene3D" id="3.40.640.10">
    <property type="entry name" value="Type I PLP-dependent aspartate aminotransferase-like (Major domain)"/>
    <property type="match status" value="1"/>
</dbReference>
<organism evidence="7 8">
    <name type="scientific">Deinococcus taklimakanensis</name>
    <dbReference type="NCBI Taxonomy" id="536443"/>
    <lineage>
        <taxon>Bacteria</taxon>
        <taxon>Thermotogati</taxon>
        <taxon>Deinococcota</taxon>
        <taxon>Deinococci</taxon>
        <taxon>Deinococcales</taxon>
        <taxon>Deinococcaceae</taxon>
        <taxon>Deinococcus</taxon>
    </lineage>
</organism>
<dbReference type="Gene3D" id="3.90.1150.10">
    <property type="entry name" value="Aspartate Aminotransferase, domain 1"/>
    <property type="match status" value="1"/>
</dbReference>
<dbReference type="PANTHER" id="PTHR43525:SF1">
    <property type="entry name" value="PROTEIN MALY"/>
    <property type="match status" value="1"/>
</dbReference>
<keyword evidence="3" id="KW-0663">Pyridoxal phosphate</keyword>
<dbReference type="EC" id="4.4.1.13" evidence="2"/>
<sequence length="395" mass="43364">MSRPVDPLADPHAHLSAETLRRGDSIKWRQHPEGVIPLWIADMDFPVAAPVLDAVRARLDSAIGYPVSDAPELKAAIARHLARSGLSGLRAGNIALTPSVVPGIYASVNALSAPGEAVVLLTPVYHPFHMAITELGRRPLGVPLLDTPEGYRVDWEALEAACAQSRLLLLCHPHNPTGRVWTPEELERLRDLAVKYDLFVMSDELHADLRYEGRAFESFAADPRVQARTVTVTGPCKAFNTAGLGIGAMISHDADLVARVRGAAGGLMGHPAALSLTMWQAALDHGQPWLEETVAYLQGNRDFISNYLREKLPWVRFHPVESTYLAWLDLRAHPRAADMHAFLLQEAQVALNDGPMFAPEAQKPLYQGFVRLNFATSRALLTEALERMRVALAHP</sequence>
<dbReference type="Proteomes" id="UP001597475">
    <property type="component" value="Unassembled WGS sequence"/>
</dbReference>
<dbReference type="CDD" id="cd00609">
    <property type="entry name" value="AAT_like"/>
    <property type="match status" value="1"/>
</dbReference>
<feature type="domain" description="Aminotransferase class I/classII large" evidence="6">
    <location>
        <begin position="61"/>
        <end position="387"/>
    </location>
</feature>
<evidence type="ECO:0000256" key="5">
    <source>
        <dbReference type="ARBA" id="ARBA00037974"/>
    </source>
</evidence>
<evidence type="ECO:0000313" key="7">
    <source>
        <dbReference type="EMBL" id="MFD2610078.1"/>
    </source>
</evidence>
<keyword evidence="8" id="KW-1185">Reference proteome</keyword>
<dbReference type="GO" id="GO:0047804">
    <property type="term" value="F:cysteine-S-conjugate beta-lyase activity"/>
    <property type="evidence" value="ECO:0007669"/>
    <property type="project" value="UniProtKB-EC"/>
</dbReference>
<dbReference type="InterPro" id="IPR015422">
    <property type="entry name" value="PyrdxlP-dep_Trfase_small"/>
</dbReference>
<dbReference type="Pfam" id="PF00155">
    <property type="entry name" value="Aminotran_1_2"/>
    <property type="match status" value="1"/>
</dbReference>
<dbReference type="EMBL" id="JBHUMK010000049">
    <property type="protein sequence ID" value="MFD2610078.1"/>
    <property type="molecule type" value="Genomic_DNA"/>
</dbReference>
<evidence type="ECO:0000256" key="1">
    <source>
        <dbReference type="ARBA" id="ARBA00001933"/>
    </source>
</evidence>
<dbReference type="InterPro" id="IPR015424">
    <property type="entry name" value="PyrdxlP-dep_Trfase"/>
</dbReference>
<dbReference type="InterPro" id="IPR015421">
    <property type="entry name" value="PyrdxlP-dep_Trfase_major"/>
</dbReference>
<gene>
    <name evidence="7" type="ORF">ACFSR9_11615</name>
</gene>
<dbReference type="PANTHER" id="PTHR43525">
    <property type="entry name" value="PROTEIN MALY"/>
    <property type="match status" value="1"/>
</dbReference>
<accession>A0ABW5P6N4</accession>
<evidence type="ECO:0000256" key="2">
    <source>
        <dbReference type="ARBA" id="ARBA00012224"/>
    </source>
</evidence>
<evidence type="ECO:0000256" key="4">
    <source>
        <dbReference type="ARBA" id="ARBA00023239"/>
    </source>
</evidence>